<dbReference type="Pfam" id="PF07690">
    <property type="entry name" value="MFS_1"/>
    <property type="match status" value="1"/>
</dbReference>
<feature type="transmembrane region" description="Helical" evidence="12">
    <location>
        <begin position="405"/>
        <end position="425"/>
    </location>
</feature>
<dbReference type="EMBL" id="BAAAHC010000009">
    <property type="protein sequence ID" value="GAA0522937.1"/>
    <property type="molecule type" value="Genomic_DNA"/>
</dbReference>
<feature type="domain" description="Major facilitator superfamily (MFS) profile" evidence="13">
    <location>
        <begin position="18"/>
        <end position="431"/>
    </location>
</feature>
<evidence type="ECO:0000313" key="14">
    <source>
        <dbReference type="EMBL" id="GAA0522937.1"/>
    </source>
</evidence>
<dbReference type="Proteomes" id="UP000597989">
    <property type="component" value="Unassembled WGS sequence"/>
</dbReference>
<feature type="transmembrane region" description="Helical" evidence="12">
    <location>
        <begin position="125"/>
        <end position="147"/>
    </location>
</feature>
<evidence type="ECO:0000313" key="16">
    <source>
        <dbReference type="Proteomes" id="UP000597989"/>
    </source>
</evidence>
<feature type="transmembrane region" description="Helical" evidence="12">
    <location>
        <begin position="33"/>
        <end position="50"/>
    </location>
</feature>
<evidence type="ECO:0000313" key="17">
    <source>
        <dbReference type="Proteomes" id="UP001500220"/>
    </source>
</evidence>
<organism evidence="15 16">
    <name type="scientific">Saccharopolyspora thermophila</name>
    <dbReference type="NCBI Taxonomy" id="89367"/>
    <lineage>
        <taxon>Bacteria</taxon>
        <taxon>Bacillati</taxon>
        <taxon>Actinomycetota</taxon>
        <taxon>Actinomycetes</taxon>
        <taxon>Pseudonocardiales</taxon>
        <taxon>Pseudonocardiaceae</taxon>
        <taxon>Saccharopolyspora</taxon>
    </lineage>
</organism>
<comment type="caution">
    <text evidence="15">The sequence shown here is derived from an EMBL/GenBank/DDBJ whole genome shotgun (WGS) entry which is preliminary data.</text>
</comment>
<reference evidence="15" key="3">
    <citation type="submission" date="2020-09" db="EMBL/GenBank/DDBJ databases">
        <authorList>
            <person name="Sun Q."/>
            <person name="Zhou Y."/>
        </authorList>
    </citation>
    <scope>NUCLEOTIDE SEQUENCE</scope>
    <source>
        <strain evidence="15">CGMCC 4.7206</strain>
    </source>
</reference>
<dbReference type="EMBL" id="BMMT01000015">
    <property type="protein sequence ID" value="GGI97800.1"/>
    <property type="molecule type" value="Genomic_DNA"/>
</dbReference>
<evidence type="ECO:0000256" key="4">
    <source>
        <dbReference type="ARBA" id="ARBA00022475"/>
    </source>
</evidence>
<dbReference type="InterPro" id="IPR036259">
    <property type="entry name" value="MFS_trans_sf"/>
</dbReference>
<dbReference type="InterPro" id="IPR020846">
    <property type="entry name" value="MFS_dom"/>
</dbReference>
<evidence type="ECO:0000256" key="12">
    <source>
        <dbReference type="SAM" id="Phobius"/>
    </source>
</evidence>
<feature type="transmembrane region" description="Helical" evidence="12">
    <location>
        <begin position="56"/>
        <end position="81"/>
    </location>
</feature>
<evidence type="ECO:0000256" key="5">
    <source>
        <dbReference type="ARBA" id="ARBA00022519"/>
    </source>
</evidence>
<gene>
    <name evidence="14" type="ORF">GCM10009545_26400</name>
    <name evidence="15" type="ORF">GCM10011581_38680</name>
</gene>
<keyword evidence="3" id="KW-0813">Transport</keyword>
<dbReference type="PANTHER" id="PTHR43045:SF1">
    <property type="entry name" value="SHIKIMATE TRANSPORTER"/>
    <property type="match status" value="1"/>
</dbReference>
<keyword evidence="17" id="KW-1185">Reference proteome</keyword>
<evidence type="ECO:0000256" key="9">
    <source>
        <dbReference type="ARBA" id="ARBA00023136"/>
    </source>
</evidence>
<feature type="transmembrane region" description="Helical" evidence="12">
    <location>
        <begin position="312"/>
        <end position="329"/>
    </location>
</feature>
<dbReference type="PROSITE" id="PS50850">
    <property type="entry name" value="MFS"/>
    <property type="match status" value="1"/>
</dbReference>
<evidence type="ECO:0000259" key="13">
    <source>
        <dbReference type="PROSITE" id="PS50850"/>
    </source>
</evidence>
<reference evidence="15 16" key="1">
    <citation type="journal article" date="2014" name="Int. J. Syst. Evol. Microbiol.">
        <title>Complete genome sequence of Corynebacterium casei LMG S-19264T (=DSM 44701T), isolated from a smear-ripened cheese.</title>
        <authorList>
            <consortium name="US DOE Joint Genome Institute (JGI-PGF)"/>
            <person name="Walter F."/>
            <person name="Albersmeier A."/>
            <person name="Kalinowski J."/>
            <person name="Ruckert C."/>
        </authorList>
    </citation>
    <scope>NUCLEOTIDE SEQUENCE [LARGE SCALE GENOMIC DNA]</scope>
    <source>
        <strain evidence="15 16">CGMCC 4.7206</strain>
    </source>
</reference>
<evidence type="ECO:0000256" key="7">
    <source>
        <dbReference type="ARBA" id="ARBA00022847"/>
    </source>
</evidence>
<evidence type="ECO:0000256" key="3">
    <source>
        <dbReference type="ARBA" id="ARBA00022448"/>
    </source>
</evidence>
<dbReference type="AlphaFoldDB" id="A0A917K543"/>
<feature type="transmembrane region" description="Helical" evidence="12">
    <location>
        <begin position="377"/>
        <end position="399"/>
    </location>
</feature>
<evidence type="ECO:0000256" key="6">
    <source>
        <dbReference type="ARBA" id="ARBA00022692"/>
    </source>
</evidence>
<evidence type="ECO:0000256" key="2">
    <source>
        <dbReference type="ARBA" id="ARBA00008240"/>
    </source>
</evidence>
<keyword evidence="5" id="KW-0997">Cell inner membrane</keyword>
<dbReference type="GO" id="GO:0005886">
    <property type="term" value="C:plasma membrane"/>
    <property type="evidence" value="ECO:0007669"/>
    <property type="project" value="UniProtKB-SubCell"/>
</dbReference>
<feature type="transmembrane region" description="Helical" evidence="12">
    <location>
        <begin position="282"/>
        <end position="300"/>
    </location>
</feature>
<comment type="function">
    <text evidence="10">May be a proton symporter involved in the uptake of osmolytes such as proline and glycine betaine.</text>
</comment>
<evidence type="ECO:0000313" key="15">
    <source>
        <dbReference type="EMBL" id="GGI97800.1"/>
    </source>
</evidence>
<dbReference type="RefSeq" id="WP_188989730.1">
    <property type="nucleotide sequence ID" value="NZ_BAAAHC010000009.1"/>
</dbReference>
<sequence>MRTTSETPAAPPSRIRTVAWATMIGTAIEWYDFFIYGIATALVFNTLFFPDSTSPFVGTLLAFSTYAVGFACRPVGGIVFAHYGDKLGRKSMLVLSLALMGGATFAIGLLPGYDSIGIAAPLLLVALRMIQGFGVGGEWGAAALMAVEHAPPRRRGFYGSWPQMGVPLGMLIANVAFIGMSSTMTDSTFASWGWRIPFLASAVLIIVGLVIRLRVTESPVFQELKETGEIERKPLLSVLRTQPVNILRAAGIRFAENSTFYIHTTFLLTYGTTVLSLDRDDLLLGVIISAALGLFSLPLWGALSDRVGRRPVVLFGSVLMAALSWPFFWSLGTGYIPLIYLTLIVCINVANHAVYGPQPAYYAELFPPKVRYSGASLGQQAASVLAGGLSPLIATALLAVDGGGFTYIAIYMTAMALITVITALFSPDPYRRARLSTADRESAHA</sequence>
<evidence type="ECO:0000256" key="1">
    <source>
        <dbReference type="ARBA" id="ARBA00004429"/>
    </source>
</evidence>
<keyword evidence="8 12" id="KW-1133">Transmembrane helix</keyword>
<dbReference type="SUPFAM" id="SSF103473">
    <property type="entry name" value="MFS general substrate transporter"/>
    <property type="match status" value="1"/>
</dbReference>
<reference evidence="14" key="4">
    <citation type="submission" date="2023-12" db="EMBL/GenBank/DDBJ databases">
        <authorList>
            <person name="Sun Q."/>
            <person name="Inoue M."/>
        </authorList>
    </citation>
    <scope>NUCLEOTIDE SEQUENCE</scope>
    <source>
        <strain evidence="14">JCM 10664</strain>
    </source>
</reference>
<keyword evidence="9 12" id="KW-0472">Membrane</keyword>
<dbReference type="PANTHER" id="PTHR43045">
    <property type="entry name" value="SHIKIMATE TRANSPORTER"/>
    <property type="match status" value="1"/>
</dbReference>
<evidence type="ECO:0000256" key="11">
    <source>
        <dbReference type="ARBA" id="ARBA00039918"/>
    </source>
</evidence>
<evidence type="ECO:0000256" key="10">
    <source>
        <dbReference type="ARBA" id="ARBA00037295"/>
    </source>
</evidence>
<keyword evidence="7" id="KW-0769">Symport</keyword>
<proteinExistence type="inferred from homology"/>
<keyword evidence="6 12" id="KW-0812">Transmembrane</keyword>
<keyword evidence="4" id="KW-1003">Cell membrane</keyword>
<reference evidence="14 17" key="2">
    <citation type="journal article" date="2019" name="Int. J. Syst. Evol. Microbiol.">
        <title>The Global Catalogue of Microorganisms (GCM) 10K type strain sequencing project: providing services to taxonomists for standard genome sequencing and annotation.</title>
        <authorList>
            <consortium name="The Broad Institute Genomics Platform"/>
            <consortium name="The Broad Institute Genome Sequencing Center for Infectious Disease"/>
            <person name="Wu L."/>
            <person name="Ma J."/>
        </authorList>
    </citation>
    <scope>NUCLEOTIDE SEQUENCE [LARGE SCALE GENOMIC DNA]</scope>
    <source>
        <strain evidence="14 17">JCM 10664</strain>
    </source>
</reference>
<comment type="subcellular location">
    <subcellularLocation>
        <location evidence="1">Cell inner membrane</location>
        <topology evidence="1">Multi-pass membrane protein</topology>
    </subcellularLocation>
</comment>
<dbReference type="InterPro" id="IPR011701">
    <property type="entry name" value="MFS"/>
</dbReference>
<feature type="transmembrane region" description="Helical" evidence="12">
    <location>
        <begin position="258"/>
        <end position="276"/>
    </location>
</feature>
<dbReference type="Gene3D" id="1.20.1250.20">
    <property type="entry name" value="MFS general substrate transporter like domains"/>
    <property type="match status" value="2"/>
</dbReference>
<name>A0A917K543_9PSEU</name>
<evidence type="ECO:0000256" key="8">
    <source>
        <dbReference type="ARBA" id="ARBA00022989"/>
    </source>
</evidence>
<dbReference type="CDD" id="cd17369">
    <property type="entry name" value="MFS_ShiA_like"/>
    <property type="match status" value="1"/>
</dbReference>
<dbReference type="Proteomes" id="UP001500220">
    <property type="component" value="Unassembled WGS sequence"/>
</dbReference>
<dbReference type="FunFam" id="1.20.1250.20:FF:000001">
    <property type="entry name" value="Dicarboxylate MFS transporter"/>
    <property type="match status" value="1"/>
</dbReference>
<feature type="transmembrane region" description="Helical" evidence="12">
    <location>
        <begin position="93"/>
        <end position="113"/>
    </location>
</feature>
<dbReference type="GO" id="GO:0015293">
    <property type="term" value="F:symporter activity"/>
    <property type="evidence" value="ECO:0007669"/>
    <property type="project" value="UniProtKB-KW"/>
</dbReference>
<dbReference type="InterPro" id="IPR004736">
    <property type="entry name" value="MHS_symport"/>
</dbReference>
<dbReference type="NCBIfam" id="TIGR00883">
    <property type="entry name" value="2A0106"/>
    <property type="match status" value="1"/>
</dbReference>
<feature type="transmembrane region" description="Helical" evidence="12">
    <location>
        <begin position="192"/>
        <end position="211"/>
    </location>
</feature>
<comment type="similarity">
    <text evidence="2">Belongs to the major facilitator superfamily. Metabolite:H+ Symporter (MHS) family (TC 2.A.1.6) family.</text>
</comment>
<feature type="transmembrane region" description="Helical" evidence="12">
    <location>
        <begin position="159"/>
        <end position="180"/>
    </location>
</feature>
<feature type="transmembrane region" description="Helical" evidence="12">
    <location>
        <begin position="335"/>
        <end position="356"/>
    </location>
</feature>
<accession>A0A917K543</accession>
<protein>
    <recommendedName>
        <fullName evidence="11">Putative proline/betaine transporter</fullName>
    </recommendedName>
</protein>